<reference evidence="7" key="1">
    <citation type="submission" date="2025-08" db="UniProtKB">
        <authorList>
            <consortium name="RefSeq"/>
        </authorList>
    </citation>
    <scope>IDENTIFICATION</scope>
    <source>
        <tissue evidence="7">Muscle</tissue>
    </source>
</reference>
<evidence type="ECO:0000259" key="5">
    <source>
        <dbReference type="PROSITE" id="PS50835"/>
    </source>
</evidence>
<dbReference type="InterPro" id="IPR003598">
    <property type="entry name" value="Ig_sub2"/>
</dbReference>
<evidence type="ECO:0000256" key="3">
    <source>
        <dbReference type="ARBA" id="ARBA00023157"/>
    </source>
</evidence>
<dbReference type="InterPro" id="IPR007110">
    <property type="entry name" value="Ig-like_dom"/>
</dbReference>
<keyword evidence="1" id="KW-0732">Signal</keyword>
<feature type="non-terminal residue" evidence="7">
    <location>
        <position position="1"/>
    </location>
</feature>
<keyword evidence="2" id="KW-0677">Repeat</keyword>
<dbReference type="RefSeq" id="XP_022258613.1">
    <property type="nucleotide sequence ID" value="XM_022402905.1"/>
</dbReference>
<dbReference type="PANTHER" id="PTHR12231:SF253">
    <property type="entry name" value="DPR-INTERACTING PROTEIN ETA, ISOFORM B-RELATED"/>
    <property type="match status" value="1"/>
</dbReference>
<dbReference type="CDD" id="cd00096">
    <property type="entry name" value="Ig"/>
    <property type="match status" value="1"/>
</dbReference>
<feature type="domain" description="Ig-like" evidence="5">
    <location>
        <begin position="245"/>
        <end position="338"/>
    </location>
</feature>
<dbReference type="GeneID" id="111089800"/>
<evidence type="ECO:0000256" key="1">
    <source>
        <dbReference type="ARBA" id="ARBA00022729"/>
    </source>
</evidence>
<sequence length="390" mass="43034">VFKPYDVVVYDQHVMFGNAAILECHVPTHVLDYMRVTSWLQNNGQHISASNSDEPHNSLPPTITNFRSSVRGSQGDVVTLPCVAQGKPPPEYHWYKEHHGLRSVIRSDYLVLLETGILVIRQARVEDSGTYVCVANNSLGAVESNTRLSITAPLLSEVKPDFKMANIGETIEFTCIVNGHPIQSVNWLRNCRPLLYNSRIIRLGTNVLRIAPVERGDRGMYQCVVSNEKQAVQAAAELVLQEQPPNFLFTFNKKYVHPGSSLSLKCSASGNPLPQITWTRDGTAVPEAYHIRVGDYVSGTNTVNSYINISTVSVQDGATYACIATNGAGQAYHSERVDVYGPPFVRPMANHTVLGGGTAIFHCPVSGYPLKEIIWKKGENIISVLYIQVL</sequence>
<dbReference type="InterPro" id="IPR036179">
    <property type="entry name" value="Ig-like_dom_sf"/>
</dbReference>
<dbReference type="PROSITE" id="PS50835">
    <property type="entry name" value="IG_LIKE"/>
    <property type="match status" value="3"/>
</dbReference>
<dbReference type="Gene3D" id="2.60.40.10">
    <property type="entry name" value="Immunoglobulins"/>
    <property type="match status" value="5"/>
</dbReference>
<dbReference type="Pfam" id="PF07679">
    <property type="entry name" value="I-set"/>
    <property type="match status" value="1"/>
</dbReference>
<dbReference type="PANTHER" id="PTHR12231">
    <property type="entry name" value="CTX-RELATED TYPE I TRANSMEMBRANE PROTEIN"/>
    <property type="match status" value="1"/>
</dbReference>
<keyword evidence="4" id="KW-0393">Immunoglobulin domain</keyword>
<dbReference type="SMART" id="SM00409">
    <property type="entry name" value="IG"/>
    <property type="match status" value="3"/>
</dbReference>
<keyword evidence="3" id="KW-1015">Disulfide bond</keyword>
<proteinExistence type="predicted"/>
<evidence type="ECO:0000256" key="2">
    <source>
        <dbReference type="ARBA" id="ARBA00022737"/>
    </source>
</evidence>
<gene>
    <name evidence="7" type="primary">LOC111089800</name>
</gene>
<name>A0ABM1TRV7_LIMPO</name>
<dbReference type="InterPro" id="IPR013783">
    <property type="entry name" value="Ig-like_fold"/>
</dbReference>
<evidence type="ECO:0000256" key="4">
    <source>
        <dbReference type="ARBA" id="ARBA00023319"/>
    </source>
</evidence>
<protein>
    <submittedName>
        <fullName evidence="7">Down syndrome cell adhesion molecule-like protein Dscam2</fullName>
    </submittedName>
</protein>
<evidence type="ECO:0000313" key="6">
    <source>
        <dbReference type="Proteomes" id="UP000694941"/>
    </source>
</evidence>
<dbReference type="InterPro" id="IPR051170">
    <property type="entry name" value="Neural/epithelial_adhesion"/>
</dbReference>
<dbReference type="InterPro" id="IPR003599">
    <property type="entry name" value="Ig_sub"/>
</dbReference>
<feature type="domain" description="Ig-like" evidence="5">
    <location>
        <begin position="153"/>
        <end position="239"/>
    </location>
</feature>
<accession>A0ABM1TRV7</accession>
<feature type="domain" description="Ig-like" evidence="5">
    <location>
        <begin position="61"/>
        <end position="149"/>
    </location>
</feature>
<organism evidence="6 7">
    <name type="scientific">Limulus polyphemus</name>
    <name type="common">Atlantic horseshoe crab</name>
    <dbReference type="NCBI Taxonomy" id="6850"/>
    <lineage>
        <taxon>Eukaryota</taxon>
        <taxon>Metazoa</taxon>
        <taxon>Ecdysozoa</taxon>
        <taxon>Arthropoda</taxon>
        <taxon>Chelicerata</taxon>
        <taxon>Merostomata</taxon>
        <taxon>Xiphosura</taxon>
        <taxon>Limulidae</taxon>
        <taxon>Limulus</taxon>
    </lineage>
</organism>
<dbReference type="SUPFAM" id="SSF48726">
    <property type="entry name" value="Immunoglobulin"/>
    <property type="match status" value="4"/>
</dbReference>
<evidence type="ECO:0000313" key="7">
    <source>
        <dbReference type="RefSeq" id="XP_022258613.1"/>
    </source>
</evidence>
<keyword evidence="6" id="KW-1185">Reference proteome</keyword>
<dbReference type="InterPro" id="IPR013098">
    <property type="entry name" value="Ig_I-set"/>
</dbReference>
<dbReference type="Pfam" id="PF13927">
    <property type="entry name" value="Ig_3"/>
    <property type="match status" value="2"/>
</dbReference>
<dbReference type="Proteomes" id="UP000694941">
    <property type="component" value="Unplaced"/>
</dbReference>
<dbReference type="CDD" id="cd20956">
    <property type="entry name" value="IgI_4_Dscam"/>
    <property type="match status" value="1"/>
</dbReference>
<dbReference type="SMART" id="SM00408">
    <property type="entry name" value="IGc2"/>
    <property type="match status" value="3"/>
</dbReference>